<keyword evidence="4" id="KW-1185">Reference proteome</keyword>
<dbReference type="Gene3D" id="1.20.120.900">
    <property type="entry name" value="Pex19, mPTS binding domain"/>
    <property type="match status" value="1"/>
</dbReference>
<proteinExistence type="inferred from homology"/>
<feature type="region of interest" description="Disordered" evidence="3">
    <location>
        <begin position="56"/>
        <end position="97"/>
    </location>
</feature>
<dbReference type="Pfam" id="PF04614">
    <property type="entry name" value="Pex19"/>
    <property type="match status" value="1"/>
</dbReference>
<comment type="similarity">
    <text evidence="1">Belongs to the peroxin-19 family.</text>
</comment>
<gene>
    <name evidence="5" type="primary">LOC101849018</name>
</gene>
<evidence type="ECO:0000256" key="1">
    <source>
        <dbReference type="ARBA" id="ARBA00006326"/>
    </source>
</evidence>
<dbReference type="InterPro" id="IPR006708">
    <property type="entry name" value="Pex19"/>
</dbReference>
<dbReference type="PANTHER" id="PTHR12774:SF2">
    <property type="entry name" value="PEROXISOMAL BIOGENESIS FACTOR 19"/>
    <property type="match status" value="1"/>
</dbReference>
<evidence type="ECO:0000256" key="2">
    <source>
        <dbReference type="ARBA" id="ARBA00029688"/>
    </source>
</evidence>
<dbReference type="RefSeq" id="XP_005089939.1">
    <property type="nucleotide sequence ID" value="XM_005089882.3"/>
</dbReference>
<reference evidence="5" key="1">
    <citation type="submission" date="2025-08" db="UniProtKB">
        <authorList>
            <consortium name="RefSeq"/>
        </authorList>
    </citation>
    <scope>IDENTIFICATION</scope>
</reference>
<dbReference type="InterPro" id="IPR038322">
    <property type="entry name" value="Pex19_C_sf"/>
</dbReference>
<organism evidence="4 5">
    <name type="scientific">Aplysia californica</name>
    <name type="common">California sea hare</name>
    <dbReference type="NCBI Taxonomy" id="6500"/>
    <lineage>
        <taxon>Eukaryota</taxon>
        <taxon>Metazoa</taxon>
        <taxon>Spiralia</taxon>
        <taxon>Lophotrochozoa</taxon>
        <taxon>Mollusca</taxon>
        <taxon>Gastropoda</taxon>
        <taxon>Heterobranchia</taxon>
        <taxon>Euthyneura</taxon>
        <taxon>Tectipleura</taxon>
        <taxon>Aplysiida</taxon>
        <taxon>Aplysioidea</taxon>
        <taxon>Aplysiidae</taxon>
        <taxon>Aplysia</taxon>
    </lineage>
</organism>
<sequence>MASKGEADNVQEQSSPVEGVAVTEAGAQSTTVDDPELDAILDSALADFEKPKENLAKKAATVKAEADSSTDTGEAPKQSGKASSQDGAALNPEDGLPEDLNYDFMADAMNKQFEDTFAALMNDPNLKKQFEDLAGSAEQAASDNNPTAFADTVERALNSLNLNAENIQGDPNQQELWEQLSETLGAEAGGAGLGGAGAGLDAMGGMFQNMVKQLLSKELLYDPLKEVAEKYKEYLEKESHKLPGEDLERYRKQLEIVETVVQHLDGDSDSHSLEEKNARFEILLDLLQRMHELGQPPQEVVGEGNVMMPDFANLAGQIPGMGDLGSGQDPSQCSLM</sequence>
<evidence type="ECO:0000313" key="5">
    <source>
        <dbReference type="RefSeq" id="XP_005089939.1"/>
    </source>
</evidence>
<dbReference type="GeneID" id="101849018"/>
<name>A0ABM0JBL8_APLCA</name>
<feature type="region of interest" description="Disordered" evidence="3">
    <location>
        <begin position="1"/>
        <end position="35"/>
    </location>
</feature>
<dbReference type="PANTHER" id="PTHR12774">
    <property type="entry name" value="PEROXISOMAL BIOGENESIS FACTOR 19"/>
    <property type="match status" value="1"/>
</dbReference>
<protein>
    <recommendedName>
        <fullName evidence="2">Peroxin-19</fullName>
    </recommendedName>
</protein>
<evidence type="ECO:0000313" key="4">
    <source>
        <dbReference type="Proteomes" id="UP000694888"/>
    </source>
</evidence>
<dbReference type="Proteomes" id="UP000694888">
    <property type="component" value="Unplaced"/>
</dbReference>
<evidence type="ECO:0000256" key="3">
    <source>
        <dbReference type="SAM" id="MobiDB-lite"/>
    </source>
</evidence>
<accession>A0ABM0JBL8</accession>